<proteinExistence type="predicted"/>
<evidence type="ECO:0000256" key="7">
    <source>
        <dbReference type="ARBA" id="ARBA00023004"/>
    </source>
</evidence>
<feature type="domain" description="Cytochrome c" evidence="11">
    <location>
        <begin position="205"/>
        <end position="333"/>
    </location>
</feature>
<dbReference type="EMBL" id="JBGUAW010000007">
    <property type="protein sequence ID" value="MFA9461389.1"/>
    <property type="molecule type" value="Genomic_DNA"/>
</dbReference>
<feature type="chain" id="PRO_5046200868" evidence="10">
    <location>
        <begin position="31"/>
        <end position="364"/>
    </location>
</feature>
<evidence type="ECO:0000256" key="2">
    <source>
        <dbReference type="ARBA" id="ARBA00022617"/>
    </source>
</evidence>
<dbReference type="InterPro" id="IPR051395">
    <property type="entry name" value="Cytochrome_c_Peroxidase/MauG"/>
</dbReference>
<feature type="region of interest" description="Disordered" evidence="9">
    <location>
        <begin position="343"/>
        <end position="364"/>
    </location>
</feature>
<comment type="subcellular location">
    <subcellularLocation>
        <location evidence="1">Periplasm</location>
    </subcellularLocation>
</comment>
<dbReference type="PROSITE" id="PS51007">
    <property type="entry name" value="CYTC"/>
    <property type="match status" value="2"/>
</dbReference>
<keyword evidence="12" id="KW-0575">Peroxidase</keyword>
<keyword evidence="6" id="KW-0560">Oxidoreductase</keyword>
<accession>A0ABV4TW86</accession>
<keyword evidence="7 8" id="KW-0408">Iron</keyword>
<evidence type="ECO:0000256" key="3">
    <source>
        <dbReference type="ARBA" id="ARBA00022723"/>
    </source>
</evidence>
<keyword evidence="4 10" id="KW-0732">Signal</keyword>
<dbReference type="InterPro" id="IPR036909">
    <property type="entry name" value="Cyt_c-like_dom_sf"/>
</dbReference>
<reference evidence="12 13" key="1">
    <citation type="submission" date="2024-08" db="EMBL/GenBank/DDBJ databases">
        <title>Whole-genome sequencing of halo(alkali)philic microorganisms from hypersaline lakes.</title>
        <authorList>
            <person name="Sorokin D.Y."/>
            <person name="Merkel A.Y."/>
            <person name="Messina E."/>
            <person name="Yakimov M."/>
        </authorList>
    </citation>
    <scope>NUCLEOTIDE SEQUENCE [LARGE SCALE GENOMIC DNA]</scope>
    <source>
        <strain evidence="12 13">Cl-TMA</strain>
    </source>
</reference>
<evidence type="ECO:0000256" key="6">
    <source>
        <dbReference type="ARBA" id="ARBA00023002"/>
    </source>
</evidence>
<keyword evidence="13" id="KW-1185">Reference proteome</keyword>
<evidence type="ECO:0000313" key="12">
    <source>
        <dbReference type="EMBL" id="MFA9461389.1"/>
    </source>
</evidence>
<dbReference type="SUPFAM" id="SSF46626">
    <property type="entry name" value="Cytochrome c"/>
    <property type="match status" value="2"/>
</dbReference>
<name>A0ABV4TW86_9GAMM</name>
<dbReference type="InterPro" id="IPR009056">
    <property type="entry name" value="Cyt_c-like_dom"/>
</dbReference>
<evidence type="ECO:0000256" key="1">
    <source>
        <dbReference type="ARBA" id="ARBA00004418"/>
    </source>
</evidence>
<dbReference type="PANTHER" id="PTHR30600">
    <property type="entry name" value="CYTOCHROME C PEROXIDASE-RELATED"/>
    <property type="match status" value="1"/>
</dbReference>
<evidence type="ECO:0000256" key="5">
    <source>
        <dbReference type="ARBA" id="ARBA00022764"/>
    </source>
</evidence>
<feature type="signal peptide" evidence="10">
    <location>
        <begin position="1"/>
        <end position="30"/>
    </location>
</feature>
<gene>
    <name evidence="12" type="ORF">ACERLL_11185</name>
</gene>
<dbReference type="GO" id="GO:0004601">
    <property type="term" value="F:peroxidase activity"/>
    <property type="evidence" value="ECO:0007669"/>
    <property type="project" value="UniProtKB-KW"/>
</dbReference>
<dbReference type="InterPro" id="IPR004852">
    <property type="entry name" value="Di-haem_cyt_c_peroxidsae"/>
</dbReference>
<evidence type="ECO:0000313" key="13">
    <source>
        <dbReference type="Proteomes" id="UP001575181"/>
    </source>
</evidence>
<keyword evidence="5" id="KW-0574">Periplasm</keyword>
<dbReference type="RefSeq" id="WP_373656178.1">
    <property type="nucleotide sequence ID" value="NZ_JBGUAW010000007.1"/>
</dbReference>
<evidence type="ECO:0000256" key="10">
    <source>
        <dbReference type="SAM" id="SignalP"/>
    </source>
</evidence>
<keyword evidence="3 8" id="KW-0479">Metal-binding</keyword>
<feature type="domain" description="Cytochrome c" evidence="11">
    <location>
        <begin position="51"/>
        <end position="179"/>
    </location>
</feature>
<comment type="caution">
    <text evidence="12">The sequence shown here is derived from an EMBL/GenBank/DDBJ whole genome shotgun (WGS) entry which is preliminary data.</text>
</comment>
<dbReference type="Proteomes" id="UP001575181">
    <property type="component" value="Unassembled WGS sequence"/>
</dbReference>
<dbReference type="Pfam" id="PF03150">
    <property type="entry name" value="CCP_MauG"/>
    <property type="match status" value="1"/>
</dbReference>
<evidence type="ECO:0000259" key="11">
    <source>
        <dbReference type="PROSITE" id="PS51007"/>
    </source>
</evidence>
<evidence type="ECO:0000256" key="8">
    <source>
        <dbReference type="PROSITE-ProRule" id="PRU00433"/>
    </source>
</evidence>
<keyword evidence="2 8" id="KW-0349">Heme</keyword>
<evidence type="ECO:0000256" key="4">
    <source>
        <dbReference type="ARBA" id="ARBA00022729"/>
    </source>
</evidence>
<dbReference type="Gene3D" id="1.10.760.10">
    <property type="entry name" value="Cytochrome c-like domain"/>
    <property type="match status" value="2"/>
</dbReference>
<protein>
    <submittedName>
        <fullName evidence="12">Cytochrome-c peroxidase</fullName>
    </submittedName>
</protein>
<dbReference type="PIRSF" id="PIRSF000294">
    <property type="entry name" value="Cytochrome-c_peroxidase"/>
    <property type="match status" value="1"/>
</dbReference>
<dbReference type="PANTHER" id="PTHR30600:SF7">
    <property type="entry name" value="CYTOCHROME C PEROXIDASE-RELATED"/>
    <property type="match status" value="1"/>
</dbReference>
<organism evidence="12 13">
    <name type="scientific">Thiohalorhabdus methylotrophus</name>
    <dbReference type="NCBI Taxonomy" id="3242694"/>
    <lineage>
        <taxon>Bacteria</taxon>
        <taxon>Pseudomonadati</taxon>
        <taxon>Pseudomonadota</taxon>
        <taxon>Gammaproteobacteria</taxon>
        <taxon>Thiohalorhabdales</taxon>
        <taxon>Thiohalorhabdaceae</taxon>
        <taxon>Thiohalorhabdus</taxon>
    </lineage>
</organism>
<dbReference type="InterPro" id="IPR026259">
    <property type="entry name" value="MauG/Cytc_peroxidase"/>
</dbReference>
<sequence length="364" mass="39646">MARAFRKNVVHGLMVAGAATGLLAAGPALAYDWQSLPESVEAPQDNPTTEAKVELGKKLYFDPRLSETGTVSCNTCHNIREGGDDGRPSSMGVHGRVGPRNAPTVWNSAFMSTQFWDGRADSLEEQAKGPLLAHPEMGMPSHDKVMERVKEVPGYRQAFNKVFDGENPVTIDNAVKAIAAFERTLITPNSPYDHYVEGKKDALTEQQVRGMKTFNQVGCTSCHSGAAFNGPQPSMPSGQGFFRKFPTFMDSKYVEKYNLAEDPGRYKVTKKEGDKHMFKVPTLRNVELTAPYFHNGAVESLSEAVRVMGKVQLNRDLSDKQVADIVAFLKSLTGEFPEITMPRLPSKPGETLVDGAAPAGGGGH</sequence>
<dbReference type="Pfam" id="PF00034">
    <property type="entry name" value="Cytochrom_C"/>
    <property type="match status" value="1"/>
</dbReference>
<evidence type="ECO:0000256" key="9">
    <source>
        <dbReference type="SAM" id="MobiDB-lite"/>
    </source>
</evidence>